<sequence>MASNAAVGSDKSQPEQKSTVDETVVAPEVSRFPKDIDGASHGPVWQSIAVPLKADPANNPDSDEWNQAKQAFKETGLLNRMSDHVADP</sequence>
<comment type="caution">
    <text evidence="2">The sequence shown here is derived from an EMBL/GenBank/DDBJ whole genome shotgun (WGS) entry which is preliminary data.</text>
</comment>
<evidence type="ECO:0000313" key="3">
    <source>
        <dbReference type="Proteomes" id="UP000822688"/>
    </source>
</evidence>
<accession>A0A8T0GZC4</accession>
<protein>
    <submittedName>
        <fullName evidence="2">Uncharacterized protein</fullName>
    </submittedName>
</protein>
<gene>
    <name evidence="2" type="ORF">KC19_8G155700</name>
</gene>
<reference evidence="2" key="1">
    <citation type="submission" date="2020-06" db="EMBL/GenBank/DDBJ databases">
        <title>WGS assembly of Ceratodon purpureus strain R40.</title>
        <authorList>
            <person name="Carey S.B."/>
            <person name="Jenkins J."/>
            <person name="Shu S."/>
            <person name="Lovell J.T."/>
            <person name="Sreedasyam A."/>
            <person name="Maumus F."/>
            <person name="Tiley G.P."/>
            <person name="Fernandez-Pozo N."/>
            <person name="Barry K."/>
            <person name="Chen C."/>
            <person name="Wang M."/>
            <person name="Lipzen A."/>
            <person name="Daum C."/>
            <person name="Saski C.A."/>
            <person name="Payton A.C."/>
            <person name="Mcbreen J.C."/>
            <person name="Conrad R.E."/>
            <person name="Kollar L.M."/>
            <person name="Olsson S."/>
            <person name="Huttunen S."/>
            <person name="Landis J.B."/>
            <person name="Wickett N.J."/>
            <person name="Johnson M.G."/>
            <person name="Rensing S.A."/>
            <person name="Grimwood J."/>
            <person name="Schmutz J."/>
            <person name="Mcdaniel S.F."/>
        </authorList>
    </citation>
    <scope>NUCLEOTIDE SEQUENCE</scope>
    <source>
        <strain evidence="2">R40</strain>
    </source>
</reference>
<proteinExistence type="predicted"/>
<dbReference type="AlphaFoldDB" id="A0A8T0GZC4"/>
<dbReference type="EMBL" id="CM026429">
    <property type="protein sequence ID" value="KAG0565006.1"/>
    <property type="molecule type" value="Genomic_DNA"/>
</dbReference>
<evidence type="ECO:0000256" key="1">
    <source>
        <dbReference type="SAM" id="MobiDB-lite"/>
    </source>
</evidence>
<keyword evidence="3" id="KW-1185">Reference proteome</keyword>
<dbReference type="Proteomes" id="UP000822688">
    <property type="component" value="Chromosome 8"/>
</dbReference>
<organism evidence="2 3">
    <name type="scientific">Ceratodon purpureus</name>
    <name type="common">Fire moss</name>
    <name type="synonym">Dicranum purpureum</name>
    <dbReference type="NCBI Taxonomy" id="3225"/>
    <lineage>
        <taxon>Eukaryota</taxon>
        <taxon>Viridiplantae</taxon>
        <taxon>Streptophyta</taxon>
        <taxon>Embryophyta</taxon>
        <taxon>Bryophyta</taxon>
        <taxon>Bryophytina</taxon>
        <taxon>Bryopsida</taxon>
        <taxon>Dicranidae</taxon>
        <taxon>Pseudoditrichales</taxon>
        <taxon>Ditrichaceae</taxon>
        <taxon>Ceratodon</taxon>
    </lineage>
</organism>
<name>A0A8T0GZC4_CERPU</name>
<feature type="region of interest" description="Disordered" evidence="1">
    <location>
        <begin position="1"/>
        <end position="40"/>
    </location>
</feature>
<evidence type="ECO:0000313" key="2">
    <source>
        <dbReference type="EMBL" id="KAG0565006.1"/>
    </source>
</evidence>